<keyword evidence="4 8" id="KW-0812">Transmembrane</keyword>
<evidence type="ECO:0000256" key="2">
    <source>
        <dbReference type="ARBA" id="ARBA00022475"/>
    </source>
</evidence>
<evidence type="ECO:0000313" key="11">
    <source>
        <dbReference type="Proteomes" id="UP000308530"/>
    </source>
</evidence>
<evidence type="ECO:0000256" key="6">
    <source>
        <dbReference type="ARBA" id="ARBA00023136"/>
    </source>
</evidence>
<dbReference type="GO" id="GO:0008233">
    <property type="term" value="F:peptidase activity"/>
    <property type="evidence" value="ECO:0007669"/>
    <property type="project" value="UniProtKB-KW"/>
</dbReference>
<evidence type="ECO:0000256" key="8">
    <source>
        <dbReference type="SAM" id="Phobius"/>
    </source>
</evidence>
<feature type="transmembrane region" description="Helical" evidence="8">
    <location>
        <begin position="223"/>
        <end position="244"/>
    </location>
</feature>
<dbReference type="Proteomes" id="UP000308530">
    <property type="component" value="Chromosome"/>
</dbReference>
<dbReference type="PANTHER" id="PTHR43066:SF26">
    <property type="entry name" value="RHOMBOID PROTEASE GLPG"/>
    <property type="match status" value="1"/>
</dbReference>
<evidence type="ECO:0000256" key="7">
    <source>
        <dbReference type="SAM" id="MobiDB-lite"/>
    </source>
</evidence>
<evidence type="ECO:0000256" key="3">
    <source>
        <dbReference type="ARBA" id="ARBA00022519"/>
    </source>
</evidence>
<dbReference type="Gene3D" id="1.20.1540.10">
    <property type="entry name" value="Rhomboid-like"/>
    <property type="match status" value="1"/>
</dbReference>
<feature type="transmembrane region" description="Helical" evidence="8">
    <location>
        <begin position="122"/>
        <end position="140"/>
    </location>
</feature>
<dbReference type="Pfam" id="PF01694">
    <property type="entry name" value="Rhomboid"/>
    <property type="match status" value="1"/>
</dbReference>
<dbReference type="EMBL" id="CP058350">
    <property type="protein sequence ID" value="QLF71402.1"/>
    <property type="molecule type" value="Genomic_DNA"/>
</dbReference>
<protein>
    <submittedName>
        <fullName evidence="10">Rhomboid family intramembrane serine protease</fullName>
    </submittedName>
</protein>
<dbReference type="PANTHER" id="PTHR43066">
    <property type="entry name" value="RHOMBOID-RELATED PROTEIN"/>
    <property type="match status" value="1"/>
</dbReference>
<dbReference type="GO" id="GO:0006508">
    <property type="term" value="P:proteolysis"/>
    <property type="evidence" value="ECO:0007669"/>
    <property type="project" value="UniProtKB-KW"/>
</dbReference>
<feature type="domain" description="Peptidase S54 rhomboid" evidence="9">
    <location>
        <begin position="83"/>
        <end position="237"/>
    </location>
</feature>
<evidence type="ECO:0000259" key="9">
    <source>
        <dbReference type="Pfam" id="PF01694"/>
    </source>
</evidence>
<feature type="region of interest" description="Disordered" evidence="7">
    <location>
        <begin position="1"/>
        <end position="24"/>
    </location>
</feature>
<keyword evidence="10" id="KW-0378">Hydrolase</keyword>
<keyword evidence="11" id="KW-1185">Reference proteome</keyword>
<dbReference type="InterPro" id="IPR035952">
    <property type="entry name" value="Rhomboid-like_sf"/>
</dbReference>
<proteinExistence type="predicted"/>
<gene>
    <name evidence="10" type="ORF">FE840_012935</name>
</gene>
<feature type="compositionally biased region" description="Basic and acidic residues" evidence="7">
    <location>
        <begin position="1"/>
        <end position="23"/>
    </location>
</feature>
<evidence type="ECO:0000256" key="4">
    <source>
        <dbReference type="ARBA" id="ARBA00022692"/>
    </source>
</evidence>
<feature type="transmembrane region" description="Helical" evidence="8">
    <location>
        <begin position="146"/>
        <end position="167"/>
    </location>
</feature>
<comment type="subcellular location">
    <subcellularLocation>
        <location evidence="1">Membrane</location>
        <topology evidence="1">Multi-pass membrane protein</topology>
    </subcellularLocation>
</comment>
<dbReference type="InterPro" id="IPR022764">
    <property type="entry name" value="Peptidase_S54_rhomboid_dom"/>
</dbReference>
<keyword evidence="5 8" id="KW-1133">Transmembrane helix</keyword>
<keyword evidence="6 8" id="KW-0472">Membrane</keyword>
<reference evidence="10 11" key="1">
    <citation type="submission" date="2020-06" db="EMBL/GenBank/DDBJ databases">
        <title>Genome sequence of Rhizobium sp strain ADMK78.</title>
        <authorList>
            <person name="Rahi P."/>
        </authorList>
    </citation>
    <scope>NUCLEOTIDE SEQUENCE [LARGE SCALE GENOMIC DNA]</scope>
    <source>
        <strain evidence="10 11">ADMK78</strain>
    </source>
</reference>
<accession>A0ABX6QT61</accession>
<evidence type="ECO:0000256" key="5">
    <source>
        <dbReference type="ARBA" id="ARBA00022989"/>
    </source>
</evidence>
<keyword evidence="3" id="KW-0997">Cell inner membrane</keyword>
<name>A0ABX6QT61_9HYPH</name>
<feature type="transmembrane region" description="Helical" evidence="8">
    <location>
        <begin position="198"/>
        <end position="217"/>
    </location>
</feature>
<sequence>MEDEKAGEREAPLGHLDQGHGPDEPPVFNIPKGIVYSLILLAGIYTMQNMVLGHDLSDWLTFELAFSPIRYLVPFSQQSLAWLWTPVTYSLLHGSLEHLAFNSLWLAAFGTPVYRRIGPIQFIALWIVSAAAGAGLHAYVNWGEPTLMVGASGVVSAFMGGACRFAFVDKDRRFLRHTHHEFALLGIGEALSQRNVRVFVLVWFAINIAIAFGMPLFGSQAAIAWDAHIGGFLLGFLGFSSLIGERLATERGQRPACFRSGLQAPF</sequence>
<organism evidence="10 11">
    <name type="scientific">Peteryoungia desertarenae</name>
    <dbReference type="NCBI Taxonomy" id="1813451"/>
    <lineage>
        <taxon>Bacteria</taxon>
        <taxon>Pseudomonadati</taxon>
        <taxon>Pseudomonadota</taxon>
        <taxon>Alphaproteobacteria</taxon>
        <taxon>Hyphomicrobiales</taxon>
        <taxon>Rhizobiaceae</taxon>
        <taxon>Peteryoungia</taxon>
    </lineage>
</organism>
<keyword evidence="10" id="KW-0645">Protease</keyword>
<keyword evidence="2" id="KW-1003">Cell membrane</keyword>
<evidence type="ECO:0000313" key="10">
    <source>
        <dbReference type="EMBL" id="QLF71402.1"/>
    </source>
</evidence>
<evidence type="ECO:0000256" key="1">
    <source>
        <dbReference type="ARBA" id="ARBA00004141"/>
    </source>
</evidence>
<dbReference type="SUPFAM" id="SSF144091">
    <property type="entry name" value="Rhomboid-like"/>
    <property type="match status" value="1"/>
</dbReference>